<dbReference type="GO" id="GO:0006071">
    <property type="term" value="P:glycerol metabolic process"/>
    <property type="evidence" value="ECO:0007669"/>
    <property type="project" value="UniProtKB-KW"/>
</dbReference>
<evidence type="ECO:0000313" key="10">
    <source>
        <dbReference type="EMBL" id="AQQ14622.1"/>
    </source>
</evidence>
<evidence type="ECO:0000256" key="6">
    <source>
        <dbReference type="ARBA" id="ARBA00070406"/>
    </source>
</evidence>
<evidence type="ECO:0000256" key="7">
    <source>
        <dbReference type="SAM" id="MobiDB-lite"/>
    </source>
</evidence>
<proteinExistence type="predicted"/>
<dbReference type="Gene3D" id="1.10.10.10">
    <property type="entry name" value="Winged helix-like DNA-binding domain superfamily/Winged helix DNA-binding domain"/>
    <property type="match status" value="1"/>
</dbReference>
<dbReference type="PANTHER" id="PTHR30136:SF34">
    <property type="entry name" value="TRANSCRIPTIONAL REGULATOR"/>
    <property type="match status" value="1"/>
</dbReference>
<evidence type="ECO:0000256" key="1">
    <source>
        <dbReference type="ARBA" id="ARBA00022798"/>
    </source>
</evidence>
<keyword evidence="1" id="KW-0319">Glycerol metabolism</keyword>
<name>A0A1Q2HUW6_9CORY</name>
<dbReference type="InterPro" id="IPR005471">
    <property type="entry name" value="Tscrpt_reg_IclR_N"/>
</dbReference>
<dbReference type="SMART" id="SM00346">
    <property type="entry name" value="HTH_ICLR"/>
    <property type="match status" value="1"/>
</dbReference>
<feature type="compositionally biased region" description="Polar residues" evidence="7">
    <location>
        <begin position="14"/>
        <end position="23"/>
    </location>
</feature>
<dbReference type="GO" id="GO:0003700">
    <property type="term" value="F:DNA-binding transcription factor activity"/>
    <property type="evidence" value="ECO:0007669"/>
    <property type="project" value="TreeGrafter"/>
</dbReference>
<feature type="region of interest" description="Disordered" evidence="7">
    <location>
        <begin position="1"/>
        <end position="23"/>
    </location>
</feature>
<dbReference type="Gene3D" id="3.30.450.40">
    <property type="match status" value="1"/>
</dbReference>
<evidence type="ECO:0000256" key="4">
    <source>
        <dbReference type="ARBA" id="ARBA00023163"/>
    </source>
</evidence>
<dbReference type="PROSITE" id="PS51078">
    <property type="entry name" value="ICLR_ED"/>
    <property type="match status" value="1"/>
</dbReference>
<dbReference type="FunFam" id="1.10.10.10:FF:000056">
    <property type="entry name" value="IclR family transcriptional regulator"/>
    <property type="match status" value="1"/>
</dbReference>
<evidence type="ECO:0000256" key="2">
    <source>
        <dbReference type="ARBA" id="ARBA00023015"/>
    </source>
</evidence>
<feature type="domain" description="HTH iclR-type" evidence="8">
    <location>
        <begin position="32"/>
        <end position="99"/>
    </location>
</feature>
<keyword evidence="3" id="KW-0238">DNA-binding</keyword>
<comment type="function">
    <text evidence="5">May be an activator protein for the gylABX operon.</text>
</comment>
<evidence type="ECO:0000256" key="5">
    <source>
        <dbReference type="ARBA" id="ARBA00058938"/>
    </source>
</evidence>
<dbReference type="EMBL" id="CP019688">
    <property type="protein sequence ID" value="AQQ14622.1"/>
    <property type="molecule type" value="Genomic_DNA"/>
</dbReference>
<sequence>MVTAVRMLHKGSQSEHGSSKITTVSESNVQLVQSLSRGLAVIRAFDAQHPRQTLAQVAEATGLPRATTRRFLHTLIAEGYAQSDGSLFWLTPHTLNLGFSYLSSLGLPDIAQPHLEALSHALNESCSVSVLDGPDVIYVARAAANRIMSVNITIGTRFPAYATSMGRVLLAGLPANELDTYLAAVPLEPITDQTITDPAALRQELAHVAKQGYCIVDQELEAGLRSVACPIRNAEDQTIAAINVSTRAAAYTAEELVRKLLPQLNDTALAITRDVTTTNL</sequence>
<dbReference type="Pfam" id="PF01614">
    <property type="entry name" value="IclR_C"/>
    <property type="match status" value="1"/>
</dbReference>
<dbReference type="GO" id="GO:0045893">
    <property type="term" value="P:positive regulation of DNA-templated transcription"/>
    <property type="evidence" value="ECO:0007669"/>
    <property type="project" value="InterPro"/>
</dbReference>
<dbReference type="InterPro" id="IPR050707">
    <property type="entry name" value="HTH_MetabolicPath_Reg"/>
</dbReference>
<accession>A0A1Q2HUW6</accession>
<dbReference type="InterPro" id="IPR036390">
    <property type="entry name" value="WH_DNA-bd_sf"/>
</dbReference>
<dbReference type="GO" id="GO:0045892">
    <property type="term" value="P:negative regulation of DNA-templated transcription"/>
    <property type="evidence" value="ECO:0007669"/>
    <property type="project" value="TreeGrafter"/>
</dbReference>
<dbReference type="Proteomes" id="UP000217209">
    <property type="component" value="Chromosome"/>
</dbReference>
<dbReference type="GO" id="GO:0046278">
    <property type="term" value="P:3,4-dihydroxybenzoate metabolic process"/>
    <property type="evidence" value="ECO:0007669"/>
    <property type="project" value="InterPro"/>
</dbReference>
<keyword evidence="11" id="KW-1185">Reference proteome</keyword>
<organism evidence="10 11">
    <name type="scientific">Corynebacterium glaucum</name>
    <dbReference type="NCBI Taxonomy" id="187491"/>
    <lineage>
        <taxon>Bacteria</taxon>
        <taxon>Bacillati</taxon>
        <taxon>Actinomycetota</taxon>
        <taxon>Actinomycetes</taxon>
        <taxon>Mycobacteriales</taxon>
        <taxon>Corynebacteriaceae</taxon>
        <taxon>Corynebacterium</taxon>
    </lineage>
</organism>
<dbReference type="Pfam" id="PF09339">
    <property type="entry name" value="HTH_IclR"/>
    <property type="match status" value="1"/>
</dbReference>
<keyword evidence="2" id="KW-0805">Transcription regulation</keyword>
<dbReference type="SUPFAM" id="SSF55781">
    <property type="entry name" value="GAF domain-like"/>
    <property type="match status" value="1"/>
</dbReference>
<evidence type="ECO:0000313" key="11">
    <source>
        <dbReference type="Proteomes" id="UP000217209"/>
    </source>
</evidence>
<reference evidence="10 11" key="1">
    <citation type="submission" date="2016-12" db="EMBL/GenBank/DDBJ databases">
        <authorList>
            <person name="Song W.-J."/>
            <person name="Kurnit D.M."/>
        </authorList>
    </citation>
    <scope>NUCLEOTIDE SEQUENCE [LARGE SCALE GENOMIC DNA]</scope>
    <source>
        <strain evidence="10 11">DSM 30827</strain>
    </source>
</reference>
<keyword evidence="4" id="KW-0804">Transcription</keyword>
<evidence type="ECO:0000256" key="3">
    <source>
        <dbReference type="ARBA" id="ARBA00023125"/>
    </source>
</evidence>
<dbReference type="KEGG" id="cgv:CGLAU_03190"/>
<dbReference type="InterPro" id="IPR029016">
    <property type="entry name" value="GAF-like_dom_sf"/>
</dbReference>
<dbReference type="InterPro" id="IPR012794">
    <property type="entry name" value="PcaR_PcaU"/>
</dbReference>
<evidence type="ECO:0000259" key="9">
    <source>
        <dbReference type="PROSITE" id="PS51078"/>
    </source>
</evidence>
<dbReference type="AlphaFoldDB" id="A0A1Q2HUW6"/>
<gene>
    <name evidence="10" type="primary">pcaR</name>
    <name evidence="10" type="ORF">CGLAU_03190</name>
</gene>
<feature type="domain" description="IclR-ED" evidence="9">
    <location>
        <begin position="93"/>
        <end position="277"/>
    </location>
</feature>
<dbReference type="SUPFAM" id="SSF46785">
    <property type="entry name" value="Winged helix' DNA-binding domain"/>
    <property type="match status" value="1"/>
</dbReference>
<dbReference type="GO" id="GO:0003677">
    <property type="term" value="F:DNA binding"/>
    <property type="evidence" value="ECO:0007669"/>
    <property type="project" value="UniProtKB-KW"/>
</dbReference>
<dbReference type="PROSITE" id="PS51077">
    <property type="entry name" value="HTH_ICLR"/>
    <property type="match status" value="1"/>
</dbReference>
<dbReference type="NCBIfam" id="TIGR02431">
    <property type="entry name" value="pcaR_pcaU"/>
    <property type="match status" value="1"/>
</dbReference>
<protein>
    <recommendedName>
        <fullName evidence="6">Glycerol operon regulatory protein</fullName>
    </recommendedName>
</protein>
<dbReference type="InterPro" id="IPR014757">
    <property type="entry name" value="Tscrpt_reg_IclR_C"/>
</dbReference>
<dbReference type="InterPro" id="IPR036388">
    <property type="entry name" value="WH-like_DNA-bd_sf"/>
</dbReference>
<dbReference type="PANTHER" id="PTHR30136">
    <property type="entry name" value="HELIX-TURN-HELIX TRANSCRIPTIONAL REGULATOR, ICLR FAMILY"/>
    <property type="match status" value="1"/>
</dbReference>
<evidence type="ECO:0000259" key="8">
    <source>
        <dbReference type="PROSITE" id="PS51077"/>
    </source>
</evidence>